<proteinExistence type="inferred from homology"/>
<dbReference type="PANTHER" id="PTHR33393:SF11">
    <property type="entry name" value="POLYGLUTAMINE SYNTHESIS ACCESSORY PROTEIN RV0574C-RELATED"/>
    <property type="match status" value="1"/>
</dbReference>
<keyword evidence="2" id="KW-0812">Transmembrane</keyword>
<accession>A0A5K7Z9B7</accession>
<keyword evidence="2" id="KW-0472">Membrane</keyword>
<dbReference type="RefSeq" id="WP_155306375.1">
    <property type="nucleotide sequence ID" value="NZ_AP021875.1"/>
</dbReference>
<evidence type="ECO:0000256" key="1">
    <source>
        <dbReference type="ARBA" id="ARBA00005662"/>
    </source>
</evidence>
<feature type="transmembrane region" description="Helical" evidence="2">
    <location>
        <begin position="404"/>
        <end position="423"/>
    </location>
</feature>
<evidence type="ECO:0000259" key="4">
    <source>
        <dbReference type="SMART" id="SM00854"/>
    </source>
</evidence>
<dbReference type="EMBL" id="AP021875">
    <property type="protein sequence ID" value="BBO77648.1"/>
    <property type="molecule type" value="Genomic_DNA"/>
</dbReference>
<reference evidence="5 6" key="1">
    <citation type="submission" date="2019-11" db="EMBL/GenBank/DDBJ databases">
        <title>Comparative genomics of hydrocarbon-degrading Desulfosarcina strains.</title>
        <authorList>
            <person name="Watanabe M."/>
            <person name="Kojima H."/>
            <person name="Fukui M."/>
        </authorList>
    </citation>
    <scope>NUCLEOTIDE SEQUENCE [LARGE SCALE GENOMIC DNA]</scope>
    <source>
        <strain evidence="5 6">PP31</strain>
    </source>
</reference>
<keyword evidence="3" id="KW-0732">Signal</keyword>
<evidence type="ECO:0000256" key="2">
    <source>
        <dbReference type="SAM" id="Phobius"/>
    </source>
</evidence>
<feature type="chain" id="PRO_5024283669" description="Capsule synthesis protein CapA domain-containing protein" evidence="3">
    <location>
        <begin position="21"/>
        <end position="433"/>
    </location>
</feature>
<keyword evidence="2" id="KW-1133">Transmembrane helix</keyword>
<organism evidence="5 6">
    <name type="scientific">Desulfosarcina widdelii</name>
    <dbReference type="NCBI Taxonomy" id="947919"/>
    <lineage>
        <taxon>Bacteria</taxon>
        <taxon>Pseudomonadati</taxon>
        <taxon>Thermodesulfobacteriota</taxon>
        <taxon>Desulfobacteria</taxon>
        <taxon>Desulfobacterales</taxon>
        <taxon>Desulfosarcinaceae</taxon>
        <taxon>Desulfosarcina</taxon>
    </lineage>
</organism>
<dbReference type="CDD" id="cd07381">
    <property type="entry name" value="MPP_CapA"/>
    <property type="match status" value="1"/>
</dbReference>
<keyword evidence="6" id="KW-1185">Reference proteome</keyword>
<dbReference type="AlphaFoldDB" id="A0A5K7Z9B7"/>
<evidence type="ECO:0000256" key="3">
    <source>
        <dbReference type="SAM" id="SignalP"/>
    </source>
</evidence>
<name>A0A5K7Z9B7_9BACT</name>
<sequence length="433" mass="49065">MRTRFTIAFIFLVASVFAHLAPSGAIETDFFATEMNNYGMPYFSLLKNISPKNDSPTVSLVTVGDIRFTNINTVNNILKSINDEEDTKVLSWLKSRDLFLGNLEMTFLDDKAGCKLTTGVAKTSWVNVLTNIQIDAVNLANNHFQFDGGVCGVKESIKIFQKNKIATFGINENFQIYEAKGIKIGLLGYARYHMNAEMPAKFKVGELEEKKILAQIEKYEDVVDHILVMMHWGELGISVPSPSEEKLAKKILDAGASVVVGSGPHVIQRVDVIEDKVAAYSLGNFLFDRLNSENKNLQFAKSFMLEIELTKEKIINARIYPIVSHSGILTIPKGEVLSGCNDKINRLYSLSSEDYYDSVSLYSKLKGRFIMFLKDFKKNPILAIERHFKLKYLYKAIKLFWGKYRIFIIGIFTFVFLSIFFILKSRNKKAVVQ</sequence>
<dbReference type="Gene3D" id="3.60.21.10">
    <property type="match status" value="1"/>
</dbReference>
<comment type="similarity">
    <text evidence="1">Belongs to the CapA family.</text>
</comment>
<dbReference type="Proteomes" id="UP000427769">
    <property type="component" value="Chromosome"/>
</dbReference>
<dbReference type="PANTHER" id="PTHR33393">
    <property type="entry name" value="POLYGLUTAMINE SYNTHESIS ACCESSORY PROTEIN RV0574C-RELATED"/>
    <property type="match status" value="1"/>
</dbReference>
<dbReference type="InterPro" id="IPR029052">
    <property type="entry name" value="Metallo-depent_PP-like"/>
</dbReference>
<dbReference type="SUPFAM" id="SSF56300">
    <property type="entry name" value="Metallo-dependent phosphatases"/>
    <property type="match status" value="1"/>
</dbReference>
<gene>
    <name evidence="5" type="ORF">DSCW_50650</name>
</gene>
<protein>
    <recommendedName>
        <fullName evidence="4">Capsule synthesis protein CapA domain-containing protein</fullName>
    </recommendedName>
</protein>
<feature type="domain" description="Capsule synthesis protein CapA" evidence="4">
    <location>
        <begin position="59"/>
        <end position="289"/>
    </location>
</feature>
<dbReference type="InterPro" id="IPR052169">
    <property type="entry name" value="CW_Biosynth-Accessory"/>
</dbReference>
<dbReference type="OrthoDB" id="5405713at2"/>
<feature type="signal peptide" evidence="3">
    <location>
        <begin position="1"/>
        <end position="20"/>
    </location>
</feature>
<dbReference type="InterPro" id="IPR019079">
    <property type="entry name" value="Capsule_synth_CapA"/>
</dbReference>
<dbReference type="SMART" id="SM00854">
    <property type="entry name" value="PGA_cap"/>
    <property type="match status" value="1"/>
</dbReference>
<dbReference type="KEGG" id="dwd:DSCW_50650"/>
<dbReference type="Pfam" id="PF09587">
    <property type="entry name" value="PGA_cap"/>
    <property type="match status" value="1"/>
</dbReference>
<evidence type="ECO:0000313" key="6">
    <source>
        <dbReference type="Proteomes" id="UP000427769"/>
    </source>
</evidence>
<evidence type="ECO:0000313" key="5">
    <source>
        <dbReference type="EMBL" id="BBO77648.1"/>
    </source>
</evidence>